<evidence type="ECO:0000256" key="2">
    <source>
        <dbReference type="ARBA" id="ARBA00022475"/>
    </source>
</evidence>
<dbReference type="STRING" id="351605.Gura_2580"/>
<evidence type="ECO:0000256" key="1">
    <source>
        <dbReference type="ARBA" id="ARBA00004651"/>
    </source>
</evidence>
<evidence type="ECO:0000256" key="5">
    <source>
        <dbReference type="ARBA" id="ARBA00023136"/>
    </source>
</evidence>
<evidence type="ECO:0000256" key="3">
    <source>
        <dbReference type="ARBA" id="ARBA00022692"/>
    </source>
</evidence>
<keyword evidence="6" id="KW-0175">Coiled coil</keyword>
<feature type="transmembrane region" description="Helical" evidence="7">
    <location>
        <begin position="485"/>
        <end position="514"/>
    </location>
</feature>
<dbReference type="Pfam" id="PF13807">
    <property type="entry name" value="GNVR"/>
    <property type="match status" value="1"/>
</dbReference>
<dbReference type="InterPro" id="IPR032807">
    <property type="entry name" value="GNVR"/>
</dbReference>
<evidence type="ECO:0000256" key="4">
    <source>
        <dbReference type="ARBA" id="ARBA00022989"/>
    </source>
</evidence>
<dbReference type="GO" id="GO:0004713">
    <property type="term" value="F:protein tyrosine kinase activity"/>
    <property type="evidence" value="ECO:0007669"/>
    <property type="project" value="TreeGrafter"/>
</dbReference>
<dbReference type="InterPro" id="IPR050445">
    <property type="entry name" value="Bact_polysacc_biosynth/exp"/>
</dbReference>
<dbReference type="GO" id="GO:0005886">
    <property type="term" value="C:plasma membrane"/>
    <property type="evidence" value="ECO:0007669"/>
    <property type="project" value="UniProtKB-SubCell"/>
</dbReference>
<feature type="coiled-coil region" evidence="6">
    <location>
        <begin position="180"/>
        <end position="383"/>
    </location>
</feature>
<evidence type="ECO:0000259" key="9">
    <source>
        <dbReference type="Pfam" id="PF13807"/>
    </source>
</evidence>
<protein>
    <submittedName>
        <fullName evidence="10">Lipopolysaccharide biosynthesis protein</fullName>
    </submittedName>
</protein>
<evidence type="ECO:0000313" key="10">
    <source>
        <dbReference type="EMBL" id="ABQ26758.1"/>
    </source>
</evidence>
<dbReference type="InterPro" id="IPR003856">
    <property type="entry name" value="LPS_length_determ_N"/>
</dbReference>
<keyword evidence="5 7" id="KW-0472">Membrane</keyword>
<dbReference type="HOGENOM" id="CLU_009912_5_0_7"/>
<dbReference type="AlphaFoldDB" id="A5G4P0"/>
<keyword evidence="3 7" id="KW-0812">Transmembrane</keyword>
<gene>
    <name evidence="10" type="ordered locus">Gura_2580</name>
</gene>
<organism evidence="10 11">
    <name type="scientific">Geotalea uraniireducens (strain Rf4)</name>
    <name type="common">Geobacter uraniireducens</name>
    <dbReference type="NCBI Taxonomy" id="351605"/>
    <lineage>
        <taxon>Bacteria</taxon>
        <taxon>Pseudomonadati</taxon>
        <taxon>Thermodesulfobacteriota</taxon>
        <taxon>Desulfuromonadia</taxon>
        <taxon>Geobacterales</taxon>
        <taxon>Geobacteraceae</taxon>
        <taxon>Geotalea</taxon>
    </lineage>
</organism>
<proteinExistence type="predicted"/>
<reference evidence="10 11" key="1">
    <citation type="submission" date="2007-05" db="EMBL/GenBank/DDBJ databases">
        <title>Complete sequence of Geobacter uraniireducens Rf4.</title>
        <authorList>
            <consortium name="US DOE Joint Genome Institute"/>
            <person name="Copeland A."/>
            <person name="Lucas S."/>
            <person name="Lapidus A."/>
            <person name="Barry K."/>
            <person name="Detter J.C."/>
            <person name="Glavina del Rio T."/>
            <person name="Hammon N."/>
            <person name="Israni S."/>
            <person name="Dalin E."/>
            <person name="Tice H."/>
            <person name="Pitluck S."/>
            <person name="Chertkov O."/>
            <person name="Brettin T."/>
            <person name="Bruce D."/>
            <person name="Han C."/>
            <person name="Schmutz J."/>
            <person name="Larimer F."/>
            <person name="Land M."/>
            <person name="Hauser L."/>
            <person name="Kyrpides N."/>
            <person name="Mikhailova N."/>
            <person name="Shelobolina E."/>
            <person name="Aklujkar M."/>
            <person name="Lovley D."/>
            <person name="Richardson P."/>
        </authorList>
    </citation>
    <scope>NUCLEOTIDE SEQUENCE [LARGE SCALE GENOMIC DNA]</scope>
    <source>
        <strain evidence="10 11">Rf4</strain>
    </source>
</reference>
<keyword evidence="4 7" id="KW-1133">Transmembrane helix</keyword>
<evidence type="ECO:0000259" key="8">
    <source>
        <dbReference type="Pfam" id="PF02706"/>
    </source>
</evidence>
<dbReference type="SUPFAM" id="SSF57997">
    <property type="entry name" value="Tropomyosin"/>
    <property type="match status" value="1"/>
</dbReference>
<dbReference type="Pfam" id="PF02706">
    <property type="entry name" value="Wzz"/>
    <property type="match status" value="1"/>
</dbReference>
<evidence type="ECO:0000313" key="11">
    <source>
        <dbReference type="Proteomes" id="UP000006695"/>
    </source>
</evidence>
<dbReference type="OrthoDB" id="9795292at2"/>
<keyword evidence="11" id="KW-1185">Reference proteome</keyword>
<keyword evidence="2" id="KW-1003">Cell membrane</keyword>
<dbReference type="KEGG" id="gur:Gura_2580"/>
<feature type="domain" description="Polysaccharide chain length determinant N-terminal" evidence="8">
    <location>
        <begin position="7"/>
        <end position="89"/>
    </location>
</feature>
<comment type="subcellular location">
    <subcellularLocation>
        <location evidence="1">Cell membrane</location>
        <topology evidence="1">Multi-pass membrane protein</topology>
    </subcellularLocation>
</comment>
<evidence type="ECO:0000256" key="7">
    <source>
        <dbReference type="SAM" id="Phobius"/>
    </source>
</evidence>
<dbReference type="Proteomes" id="UP000006695">
    <property type="component" value="Chromosome"/>
</dbReference>
<evidence type="ECO:0000256" key="6">
    <source>
        <dbReference type="SAM" id="Coils"/>
    </source>
</evidence>
<dbReference type="PANTHER" id="PTHR32309:SF13">
    <property type="entry name" value="FERRIC ENTEROBACTIN TRANSPORT PROTEIN FEPE"/>
    <property type="match status" value="1"/>
</dbReference>
<feature type="domain" description="Tyrosine-protein kinase G-rich" evidence="9">
    <location>
        <begin position="402"/>
        <end position="442"/>
    </location>
</feature>
<sequence length="520" mass="58925">MTTGNMTVHDLMDILKRRKWSLLLPAAALFLVAVSVAFILPPIYRSTTTILIEEQEIPPEMVATTVTSFAEQRLQVLNQRIMSSTRLLEIINRFNLYADIKDKITTEEMIEKMRKDIKFDTISADVIDRRTGRATQATIAFSLSYSARNPATAQQIANVLASLYLEENLKVREQSTSGTSKFLEDEMKDVQAKLVGFEAQISAYKQRNLNSLPELVQTNLSELDQVERSIIQFNDQLRTLKEKEGYLRSQLANITPEDENQDKTRLNDLKAKLVNLKSRFSDEYPDVKKLQQEIATLEKQLHTVGGDVKSIRADNPNYINLASQLAAAQSEIDSVKRQLAQFHDKRDSYRKRIQAAPKVEEGFKNLMVERNNMQLKYDDLSKKFLEAKVAHGLEKEQMGERFTIVDAARLPEKPVSPNVPVIMLIGLILGIGSGVGVATIRETGDKSVHSMEVLAKATMYPVLAAIPEIVTWQDQQRQLRRRRSLLVAGIMIIPISLLAIHFLVMDLSVAWAIFKRRMAL</sequence>
<dbReference type="EMBL" id="CP000698">
    <property type="protein sequence ID" value="ABQ26758.1"/>
    <property type="molecule type" value="Genomic_DNA"/>
</dbReference>
<accession>A5G4P0</accession>
<dbReference type="Gene3D" id="1.10.287.1490">
    <property type="match status" value="1"/>
</dbReference>
<dbReference type="PANTHER" id="PTHR32309">
    <property type="entry name" value="TYROSINE-PROTEIN KINASE"/>
    <property type="match status" value="1"/>
</dbReference>
<name>A5G4P0_GEOUR</name>
<feature type="transmembrane region" description="Helical" evidence="7">
    <location>
        <begin position="419"/>
        <end position="440"/>
    </location>
</feature>
<dbReference type="RefSeq" id="WP_011939436.1">
    <property type="nucleotide sequence ID" value="NC_009483.1"/>
</dbReference>